<feature type="domain" description="Zn(2)-C6 fungal-type" evidence="3">
    <location>
        <begin position="10"/>
        <end position="38"/>
    </location>
</feature>
<accession>A0AAN7BA27</accession>
<reference evidence="4" key="1">
    <citation type="journal article" date="2023" name="Mol. Phylogenet. Evol.">
        <title>Genome-scale phylogeny and comparative genomics of the fungal order Sordariales.</title>
        <authorList>
            <person name="Hensen N."/>
            <person name="Bonometti L."/>
            <person name="Westerberg I."/>
            <person name="Brannstrom I.O."/>
            <person name="Guillou S."/>
            <person name="Cros-Aarteil S."/>
            <person name="Calhoun S."/>
            <person name="Haridas S."/>
            <person name="Kuo A."/>
            <person name="Mondo S."/>
            <person name="Pangilinan J."/>
            <person name="Riley R."/>
            <person name="LaButti K."/>
            <person name="Andreopoulos B."/>
            <person name="Lipzen A."/>
            <person name="Chen C."/>
            <person name="Yan M."/>
            <person name="Daum C."/>
            <person name="Ng V."/>
            <person name="Clum A."/>
            <person name="Steindorff A."/>
            <person name="Ohm R.A."/>
            <person name="Martin F."/>
            <person name="Silar P."/>
            <person name="Natvig D.O."/>
            <person name="Lalanne C."/>
            <person name="Gautier V."/>
            <person name="Ament-Velasquez S.L."/>
            <person name="Kruys A."/>
            <person name="Hutchinson M.I."/>
            <person name="Powell A.J."/>
            <person name="Barry K."/>
            <person name="Miller A.N."/>
            <person name="Grigoriev I.V."/>
            <person name="Debuchy R."/>
            <person name="Gladieux P."/>
            <person name="Hiltunen Thoren M."/>
            <person name="Johannesson H."/>
        </authorList>
    </citation>
    <scope>NUCLEOTIDE SEQUENCE</scope>
    <source>
        <strain evidence="4">PSN293</strain>
    </source>
</reference>
<dbReference type="GO" id="GO:0000981">
    <property type="term" value="F:DNA-binding transcription factor activity, RNA polymerase II-specific"/>
    <property type="evidence" value="ECO:0007669"/>
    <property type="project" value="InterPro"/>
</dbReference>
<reference evidence="4" key="2">
    <citation type="submission" date="2023-05" db="EMBL/GenBank/DDBJ databases">
        <authorList>
            <consortium name="Lawrence Berkeley National Laboratory"/>
            <person name="Steindorff A."/>
            <person name="Hensen N."/>
            <person name="Bonometti L."/>
            <person name="Westerberg I."/>
            <person name="Brannstrom I.O."/>
            <person name="Guillou S."/>
            <person name="Cros-Aarteil S."/>
            <person name="Calhoun S."/>
            <person name="Haridas S."/>
            <person name="Kuo A."/>
            <person name="Mondo S."/>
            <person name="Pangilinan J."/>
            <person name="Riley R."/>
            <person name="Labutti K."/>
            <person name="Andreopoulos B."/>
            <person name="Lipzen A."/>
            <person name="Chen C."/>
            <person name="Yanf M."/>
            <person name="Daum C."/>
            <person name="Ng V."/>
            <person name="Clum A."/>
            <person name="Ohm R."/>
            <person name="Martin F."/>
            <person name="Silar P."/>
            <person name="Natvig D."/>
            <person name="Lalanne C."/>
            <person name="Gautier V."/>
            <person name="Ament-Velasquez S.L."/>
            <person name="Kruys A."/>
            <person name="Hutchinson M.I."/>
            <person name="Powell A.J."/>
            <person name="Barry K."/>
            <person name="Miller A.N."/>
            <person name="Grigoriev I.V."/>
            <person name="Debuchy R."/>
            <person name="Gladieux P."/>
            <person name="Thoren M.H."/>
            <person name="Johannesson H."/>
        </authorList>
    </citation>
    <scope>NUCLEOTIDE SEQUENCE</scope>
    <source>
        <strain evidence="4">PSN293</strain>
    </source>
</reference>
<dbReference type="PROSITE" id="PS50048">
    <property type="entry name" value="ZN2_CY6_FUNGAL_2"/>
    <property type="match status" value="1"/>
</dbReference>
<keyword evidence="5" id="KW-1185">Reference proteome</keyword>
<dbReference type="InterPro" id="IPR021858">
    <property type="entry name" value="Fun_TF"/>
</dbReference>
<name>A0AAN7BA27_9PEZI</name>
<proteinExistence type="predicted"/>
<dbReference type="AlphaFoldDB" id="A0AAN7BA27"/>
<dbReference type="PROSITE" id="PS00463">
    <property type="entry name" value="ZN2_CY6_FUNGAL_1"/>
    <property type="match status" value="1"/>
</dbReference>
<dbReference type="SMART" id="SM00066">
    <property type="entry name" value="GAL4"/>
    <property type="match status" value="1"/>
</dbReference>
<keyword evidence="1" id="KW-0539">Nucleus</keyword>
<evidence type="ECO:0000313" key="4">
    <source>
        <dbReference type="EMBL" id="KAK4216383.1"/>
    </source>
</evidence>
<dbReference type="Gene3D" id="4.10.240.10">
    <property type="entry name" value="Zn(2)-C6 fungal-type DNA-binding domain"/>
    <property type="match status" value="1"/>
</dbReference>
<dbReference type="SUPFAM" id="SSF57701">
    <property type="entry name" value="Zn2/Cys6 DNA-binding domain"/>
    <property type="match status" value="1"/>
</dbReference>
<evidence type="ECO:0000259" key="3">
    <source>
        <dbReference type="PROSITE" id="PS50048"/>
    </source>
</evidence>
<dbReference type="Proteomes" id="UP001301769">
    <property type="component" value="Unassembled WGS sequence"/>
</dbReference>
<evidence type="ECO:0000256" key="2">
    <source>
        <dbReference type="SAM" id="MobiDB-lite"/>
    </source>
</evidence>
<organism evidence="4 5">
    <name type="scientific">Rhypophila decipiens</name>
    <dbReference type="NCBI Taxonomy" id="261697"/>
    <lineage>
        <taxon>Eukaryota</taxon>
        <taxon>Fungi</taxon>
        <taxon>Dikarya</taxon>
        <taxon>Ascomycota</taxon>
        <taxon>Pezizomycotina</taxon>
        <taxon>Sordariomycetes</taxon>
        <taxon>Sordariomycetidae</taxon>
        <taxon>Sordariales</taxon>
        <taxon>Naviculisporaceae</taxon>
        <taxon>Rhypophila</taxon>
    </lineage>
</organism>
<dbReference type="InterPro" id="IPR053175">
    <property type="entry name" value="DHMBA_Reg_Transcription_Factor"/>
</dbReference>
<dbReference type="Pfam" id="PF11951">
    <property type="entry name" value="Fungal_trans_2"/>
    <property type="match status" value="1"/>
</dbReference>
<dbReference type="EMBL" id="MU858069">
    <property type="protein sequence ID" value="KAK4216383.1"/>
    <property type="molecule type" value="Genomic_DNA"/>
</dbReference>
<dbReference type="Pfam" id="PF00172">
    <property type="entry name" value="Zn_clus"/>
    <property type="match status" value="1"/>
</dbReference>
<feature type="region of interest" description="Disordered" evidence="2">
    <location>
        <begin position="166"/>
        <end position="186"/>
    </location>
</feature>
<dbReference type="InterPro" id="IPR001138">
    <property type="entry name" value="Zn2Cys6_DnaBD"/>
</dbReference>
<evidence type="ECO:0000313" key="5">
    <source>
        <dbReference type="Proteomes" id="UP001301769"/>
    </source>
</evidence>
<gene>
    <name evidence="4" type="ORF">QBC37DRAFT_95009</name>
</gene>
<dbReference type="CDD" id="cd00067">
    <property type="entry name" value="GAL4"/>
    <property type="match status" value="1"/>
</dbReference>
<comment type="caution">
    <text evidence="4">The sequence shown here is derived from an EMBL/GenBank/DDBJ whole genome shotgun (WGS) entry which is preliminary data.</text>
</comment>
<sequence>MVYCGQPSRGCQMCRTRRIKCDETRPTCKQCAKSRRQCPGYKDEFDLMLRNETRATERRAQRANKKALWQLESAAITSSSSTNVKVSPAARSAAKCPFEQALKPAIPIPAEMRASCHFLSNFVLVPQMGSTRGFMAYLIPLIKSEDPDGQLHHAFNACALASLANTTTSSKNSNKPPDPKSGRGQGAVELHEKAFAEYSKALRATNIVLRDPEAYKSDAVLAAILLLAVFENITAQEAGAFAWGTHIGAAIQIAQARGRKQLRTKLGLQIFIAVRTQCIIHTLTTGKAPVMGADWWLQDAVSDPHASAAQRLSLKTSELRAEVTATMATLARTPDNVEIMRILMRRAQSLDKELASWMDNLPDMWHWKTICWQGPLSEGEYSEAEVFPGRVDIYNDFWIASVINVARTTRLYLGSIIVRCAAWICSPVDYRTTPEYAGVSRMCADTISDIIASIPYHLGWHIKRRHLFPNHALSGFACGEDDGAKGLGGYFLTWPLATVVSQDYATDNQRAYVKGRLRFIADGLGIKYGHILSQLQIRLPSMLIHRDGLLAQPFPMAHNFQKILTLATRGHGAGFGPGAAAAAAAAGYKVNPLQQREMMVKEEMEKRRAELIAKAIGPATGTTGESVKHITKDVLSI</sequence>
<dbReference type="GO" id="GO:0008270">
    <property type="term" value="F:zinc ion binding"/>
    <property type="evidence" value="ECO:0007669"/>
    <property type="project" value="InterPro"/>
</dbReference>
<dbReference type="PANTHER" id="PTHR38791">
    <property type="entry name" value="ZN(II)2CYS6 TRANSCRIPTION FACTOR (EUROFUNG)-RELATED-RELATED"/>
    <property type="match status" value="1"/>
</dbReference>
<dbReference type="PANTHER" id="PTHR38791:SF13">
    <property type="entry name" value="ZN(2)-C6 FUNGAL-TYPE DOMAIN-CONTAINING PROTEIN"/>
    <property type="match status" value="1"/>
</dbReference>
<protein>
    <recommendedName>
        <fullName evidence="3">Zn(2)-C6 fungal-type domain-containing protein</fullName>
    </recommendedName>
</protein>
<evidence type="ECO:0000256" key="1">
    <source>
        <dbReference type="ARBA" id="ARBA00023242"/>
    </source>
</evidence>
<feature type="compositionally biased region" description="Polar residues" evidence="2">
    <location>
        <begin position="166"/>
        <end position="175"/>
    </location>
</feature>
<dbReference type="InterPro" id="IPR036864">
    <property type="entry name" value="Zn2-C6_fun-type_DNA-bd_sf"/>
</dbReference>